<dbReference type="Pfam" id="PF06299">
    <property type="entry name" value="DUF1045"/>
    <property type="match status" value="1"/>
</dbReference>
<organism evidence="1 2">
    <name type="scientific">Gluconobacter cadivus</name>
    <dbReference type="NCBI Taxonomy" id="2728101"/>
    <lineage>
        <taxon>Bacteria</taxon>
        <taxon>Pseudomonadati</taxon>
        <taxon>Pseudomonadota</taxon>
        <taxon>Alphaproteobacteria</taxon>
        <taxon>Acetobacterales</taxon>
        <taxon>Acetobacteraceae</taxon>
        <taxon>Gluconobacter</taxon>
    </lineage>
</organism>
<evidence type="ECO:0000313" key="2">
    <source>
        <dbReference type="Proteomes" id="UP000662701"/>
    </source>
</evidence>
<accession>A0ABR9YX86</accession>
<reference evidence="2" key="1">
    <citation type="submission" date="2020-04" db="EMBL/GenBank/DDBJ databases">
        <title>Description of novel Gluconacetobacter.</title>
        <authorList>
            <person name="Sombolestani A."/>
        </authorList>
    </citation>
    <scope>NUCLEOTIDE SEQUENCE [LARGE SCALE GENOMIC DNA]</scope>
    <source>
        <strain evidence="2">LMG 1745</strain>
    </source>
</reference>
<dbReference type="InterPro" id="IPR009389">
    <property type="entry name" value="DUF1045"/>
</dbReference>
<dbReference type="Proteomes" id="UP000662701">
    <property type="component" value="Unassembled WGS sequence"/>
</dbReference>
<gene>
    <name evidence="1" type="ORF">HKD19_09375</name>
</gene>
<dbReference type="Gene3D" id="3.90.1140.10">
    <property type="entry name" value="Cyclic phosphodiesterase"/>
    <property type="match status" value="1"/>
</dbReference>
<dbReference type="RefSeq" id="WP_194262556.1">
    <property type="nucleotide sequence ID" value="NZ_JABCQH010000006.1"/>
</dbReference>
<comment type="caution">
    <text evidence="1">The sequence shown here is derived from an EMBL/GenBank/DDBJ whole genome shotgun (WGS) entry which is preliminary data.</text>
</comment>
<reference evidence="1 2" key="2">
    <citation type="submission" date="2020-11" db="EMBL/GenBank/DDBJ databases">
        <title>Description of novel Gluconobacter species.</title>
        <authorList>
            <person name="Cleenwerck I."/>
            <person name="Cnockaert M."/>
            <person name="Borremans W."/>
            <person name="Wieme A.D."/>
            <person name="De Vuyst L."/>
            <person name="Vandamme P."/>
        </authorList>
    </citation>
    <scope>NUCLEOTIDE SEQUENCE [LARGE SCALE GENOMIC DNA]</scope>
    <source>
        <strain evidence="1 2">LMG 1745</strain>
    </source>
</reference>
<dbReference type="EMBL" id="JABCQH010000006">
    <property type="protein sequence ID" value="MBF0888756.1"/>
    <property type="molecule type" value="Genomic_DNA"/>
</dbReference>
<proteinExistence type="predicted"/>
<evidence type="ECO:0000313" key="1">
    <source>
        <dbReference type="EMBL" id="MBF0888756.1"/>
    </source>
</evidence>
<name>A0ABR9YX86_9PROT</name>
<dbReference type="PIRSF" id="PIRSF033328">
    <property type="entry name" value="Phest_Mll4975"/>
    <property type="match status" value="1"/>
</dbReference>
<sequence>MSSDPAYRYALYYAPEQSDPLWRVGCEWLGRSPVTGDPEPDLLSQADADRVKLTTSARRYGFHATIKAPIALSGSVEDFLADVAALAATVKPFTLPRLRISEEDGFTALRPVVLNGVLLAAGETCVRVLDRHRRPENAARAAVRARHCTERQKALLARWGYPYVCEEWRFHMTLADDILPSPLRAEVETRFTPALAMDRRVTSLCVFQEQSPGAPFTMLARFPLVVQP</sequence>
<protein>
    <submittedName>
        <fullName evidence="1">DUF1045 domain-containing protein</fullName>
    </submittedName>
</protein>
<keyword evidence="2" id="KW-1185">Reference proteome</keyword>